<name>A0A429GM48_9CREN</name>
<protein>
    <submittedName>
        <fullName evidence="1">Uncharacterized protein</fullName>
    </submittedName>
</protein>
<sequence>MPLYLPKLKQNKKGKAKAIKMTPPRSECPASSKLYGLMGSQGISDGGVNDGAIWPLFSALHAERRTLNFGERDLLFSVRGRIRGVRGSVCSITCALSSGRKDRS</sequence>
<keyword evidence="2" id="KW-1185">Reference proteome</keyword>
<accession>A0A429GM48</accession>
<evidence type="ECO:0000313" key="2">
    <source>
        <dbReference type="Proteomes" id="UP000277582"/>
    </source>
</evidence>
<dbReference type="AlphaFoldDB" id="A0A429GM48"/>
<organism evidence="1 2">
    <name type="scientific">Candidatus Methanodesulfokora washburnensis</name>
    <dbReference type="NCBI Taxonomy" id="2478471"/>
    <lineage>
        <taxon>Archaea</taxon>
        <taxon>Thermoproteota</taxon>
        <taxon>Candidatus Korarchaeia</taxon>
        <taxon>Candidatus Korarchaeia incertae sedis</taxon>
        <taxon>Candidatus Methanodesulfokora</taxon>
    </lineage>
</organism>
<reference evidence="1 2" key="1">
    <citation type="submission" date="2018-10" db="EMBL/GenBank/DDBJ databases">
        <title>Co-occurring genomic capacity for anaerobic methane metabolism and dissimilatory sulfite reduction discovered in the Korarchaeota.</title>
        <authorList>
            <person name="Mckay L.J."/>
            <person name="Dlakic M."/>
            <person name="Fields M.W."/>
            <person name="Delmont T.O."/>
            <person name="Eren A.M."/>
            <person name="Jay Z.J."/>
            <person name="Klingelsmith K.B."/>
            <person name="Rusch D.B."/>
            <person name="Inskeep W.P."/>
        </authorList>
    </citation>
    <scope>NUCLEOTIDE SEQUENCE [LARGE SCALE GENOMIC DNA]</scope>
    <source>
        <strain evidence="1 2">MDKW</strain>
    </source>
</reference>
<dbReference type="RefSeq" id="WP_125671346.1">
    <property type="nucleotide sequence ID" value="NZ_RCOS01000083.1"/>
</dbReference>
<dbReference type="Proteomes" id="UP000277582">
    <property type="component" value="Unassembled WGS sequence"/>
</dbReference>
<dbReference type="EMBL" id="RCOS01000083">
    <property type="protein sequence ID" value="RSN74924.1"/>
    <property type="molecule type" value="Genomic_DNA"/>
</dbReference>
<proteinExistence type="predicted"/>
<evidence type="ECO:0000313" key="1">
    <source>
        <dbReference type="EMBL" id="RSN74924.1"/>
    </source>
</evidence>
<comment type="caution">
    <text evidence="1">The sequence shown here is derived from an EMBL/GenBank/DDBJ whole genome shotgun (WGS) entry which is preliminary data.</text>
</comment>
<gene>
    <name evidence="1" type="ORF">D6D85_07215</name>
</gene>